<keyword evidence="1" id="KW-0472">Membrane</keyword>
<keyword evidence="1" id="KW-0812">Transmembrane</keyword>
<proteinExistence type="predicted"/>
<evidence type="ECO:0000313" key="4">
    <source>
        <dbReference type="Proteomes" id="UP000824071"/>
    </source>
</evidence>
<organism evidence="3 4">
    <name type="scientific">Candidatus Fimenecus excrementigallinarum</name>
    <dbReference type="NCBI Taxonomy" id="2840816"/>
    <lineage>
        <taxon>Bacteria</taxon>
        <taxon>Bacillati</taxon>
        <taxon>Bacillota</taxon>
        <taxon>Clostridia</taxon>
        <taxon>Candidatus Fimenecus</taxon>
    </lineage>
</organism>
<reference evidence="3" key="2">
    <citation type="journal article" date="2021" name="PeerJ">
        <title>Extensive microbial diversity within the chicken gut microbiome revealed by metagenomics and culture.</title>
        <authorList>
            <person name="Gilroy R."/>
            <person name="Ravi A."/>
            <person name="Getino M."/>
            <person name="Pursley I."/>
            <person name="Horton D.L."/>
            <person name="Alikhan N.F."/>
            <person name="Baker D."/>
            <person name="Gharbi K."/>
            <person name="Hall N."/>
            <person name="Watson M."/>
            <person name="Adriaenssens E.M."/>
            <person name="Foster-Nyarko E."/>
            <person name="Jarju S."/>
            <person name="Secka A."/>
            <person name="Antonio M."/>
            <person name="Oren A."/>
            <person name="Chaudhuri R.R."/>
            <person name="La Ragione R."/>
            <person name="Hildebrand F."/>
            <person name="Pallen M.J."/>
        </authorList>
    </citation>
    <scope>NUCLEOTIDE SEQUENCE</scope>
    <source>
        <strain evidence="3">ChiGjej1B1-19959</strain>
    </source>
</reference>
<dbReference type="Pfam" id="PF07670">
    <property type="entry name" value="Gate"/>
    <property type="match status" value="1"/>
</dbReference>
<dbReference type="EMBL" id="DVMW01000018">
    <property type="protein sequence ID" value="HIU35390.1"/>
    <property type="molecule type" value="Genomic_DNA"/>
</dbReference>
<dbReference type="Proteomes" id="UP000824071">
    <property type="component" value="Unassembled WGS sequence"/>
</dbReference>
<keyword evidence="1" id="KW-1133">Transmembrane helix</keyword>
<feature type="domain" description="Nucleoside transporter/FeoB GTPase Gate" evidence="2">
    <location>
        <begin position="42"/>
        <end position="153"/>
    </location>
</feature>
<reference evidence="3" key="1">
    <citation type="submission" date="2020-10" db="EMBL/GenBank/DDBJ databases">
        <authorList>
            <person name="Gilroy R."/>
        </authorList>
    </citation>
    <scope>NUCLEOTIDE SEQUENCE</scope>
    <source>
        <strain evidence="3">ChiGjej1B1-19959</strain>
    </source>
</reference>
<feature type="transmembrane region" description="Helical" evidence="1">
    <location>
        <begin position="128"/>
        <end position="146"/>
    </location>
</feature>
<accession>A0A9D1IDF6</accession>
<sequence>MMNRIWACMVLFSIVYAVLYGDAQAVSGAVFDAAQEAVTTTLKMVGVFCLWGGLMRIARDAGLIARMERWFSPLLNRLFPDLRDDPAAKSAISMNLTANLLGLGNAATPAGIAAMRQLKRRAAHSDEATADMILFVALNSACIRILPTTVAMLRQEAGSAAPMEILPAALCVSLLGCIATLLLTRLLMRLRHE</sequence>
<evidence type="ECO:0000256" key="1">
    <source>
        <dbReference type="SAM" id="Phobius"/>
    </source>
</evidence>
<dbReference type="InterPro" id="IPR011642">
    <property type="entry name" value="Gate_dom"/>
</dbReference>
<name>A0A9D1IDF6_9FIRM</name>
<comment type="caution">
    <text evidence="3">The sequence shown here is derived from an EMBL/GenBank/DDBJ whole genome shotgun (WGS) entry which is preliminary data.</text>
</comment>
<dbReference type="AlphaFoldDB" id="A0A9D1IDF6"/>
<feature type="transmembrane region" description="Helical" evidence="1">
    <location>
        <begin position="38"/>
        <end position="58"/>
    </location>
</feature>
<evidence type="ECO:0000259" key="2">
    <source>
        <dbReference type="Pfam" id="PF07670"/>
    </source>
</evidence>
<gene>
    <name evidence="3" type="ORF">IAC53_02120</name>
</gene>
<feature type="transmembrane region" description="Helical" evidence="1">
    <location>
        <begin position="166"/>
        <end position="188"/>
    </location>
</feature>
<protein>
    <submittedName>
        <fullName evidence="3">Spore maturation protein</fullName>
    </submittedName>
</protein>
<evidence type="ECO:0000313" key="3">
    <source>
        <dbReference type="EMBL" id="HIU35390.1"/>
    </source>
</evidence>